<name>A0A9Q3BYG0_9BASI</name>
<evidence type="ECO:0000313" key="2">
    <source>
        <dbReference type="Proteomes" id="UP000765509"/>
    </source>
</evidence>
<dbReference type="AlphaFoldDB" id="A0A9Q3BYG0"/>
<gene>
    <name evidence="1" type="ORF">O181_012832</name>
</gene>
<protein>
    <submittedName>
        <fullName evidence="1">Uncharacterized protein</fullName>
    </submittedName>
</protein>
<evidence type="ECO:0000313" key="1">
    <source>
        <dbReference type="EMBL" id="MBW0473117.1"/>
    </source>
</evidence>
<organism evidence="1 2">
    <name type="scientific">Austropuccinia psidii MF-1</name>
    <dbReference type="NCBI Taxonomy" id="1389203"/>
    <lineage>
        <taxon>Eukaryota</taxon>
        <taxon>Fungi</taxon>
        <taxon>Dikarya</taxon>
        <taxon>Basidiomycota</taxon>
        <taxon>Pucciniomycotina</taxon>
        <taxon>Pucciniomycetes</taxon>
        <taxon>Pucciniales</taxon>
        <taxon>Sphaerophragmiaceae</taxon>
        <taxon>Austropuccinia</taxon>
    </lineage>
</organism>
<reference evidence="1" key="1">
    <citation type="submission" date="2021-03" db="EMBL/GenBank/DDBJ databases">
        <title>Draft genome sequence of rust myrtle Austropuccinia psidii MF-1, a brazilian biotype.</title>
        <authorList>
            <person name="Quecine M.C."/>
            <person name="Pachon D.M.R."/>
            <person name="Bonatelli M.L."/>
            <person name="Correr F.H."/>
            <person name="Franceschini L.M."/>
            <person name="Leite T.F."/>
            <person name="Margarido G.R.A."/>
            <person name="Almeida C.A."/>
            <person name="Ferrarezi J.A."/>
            <person name="Labate C.A."/>
        </authorList>
    </citation>
    <scope>NUCLEOTIDE SEQUENCE</scope>
    <source>
        <strain evidence="1">MF-1</strain>
    </source>
</reference>
<accession>A0A9Q3BYG0</accession>
<dbReference type="EMBL" id="AVOT02003301">
    <property type="protein sequence ID" value="MBW0473117.1"/>
    <property type="molecule type" value="Genomic_DNA"/>
</dbReference>
<comment type="caution">
    <text evidence="1">The sequence shown here is derived from an EMBL/GenBank/DDBJ whole genome shotgun (WGS) entry which is preliminary data.</text>
</comment>
<dbReference type="Proteomes" id="UP000765509">
    <property type="component" value="Unassembled WGS sequence"/>
</dbReference>
<keyword evidence="2" id="KW-1185">Reference proteome</keyword>
<proteinExistence type="predicted"/>
<sequence length="126" mass="13441">MANVWTKCAPRIEHRMNPSLFGNDIFSKRKTKFACLELQQQIYMPCSAGGRPADSLGCTAVGVVSSGVLKGPLFELKNAISALGVGCSANLPHQADVSRTIGSGPERRARLLLPTGFNSLVCPIII</sequence>